<evidence type="ECO:0000313" key="3">
    <source>
        <dbReference type="Proteomes" id="UP000632740"/>
    </source>
</evidence>
<reference evidence="2" key="1">
    <citation type="submission" date="2021-01" db="EMBL/GenBank/DDBJ databases">
        <title>Whole genome shotgun sequence of Cellulomonas chitinilytica NBRC 110799.</title>
        <authorList>
            <person name="Komaki H."/>
            <person name="Tamura T."/>
        </authorList>
    </citation>
    <scope>NUCLEOTIDE SEQUENCE</scope>
    <source>
        <strain evidence="2">NBRC 110799</strain>
    </source>
</reference>
<proteinExistence type="predicted"/>
<feature type="coiled-coil region" evidence="1">
    <location>
        <begin position="236"/>
        <end position="273"/>
    </location>
</feature>
<dbReference type="AlphaFoldDB" id="A0A919P030"/>
<protein>
    <submittedName>
        <fullName evidence="2">Uncharacterized protein</fullName>
    </submittedName>
</protein>
<keyword evidence="3" id="KW-1185">Reference proteome</keyword>
<organism evidence="2 3">
    <name type="scientific">Cellulomonas chitinilytica</name>
    <dbReference type="NCBI Taxonomy" id="398759"/>
    <lineage>
        <taxon>Bacteria</taxon>
        <taxon>Bacillati</taxon>
        <taxon>Actinomycetota</taxon>
        <taxon>Actinomycetes</taxon>
        <taxon>Micrococcales</taxon>
        <taxon>Cellulomonadaceae</taxon>
        <taxon>Cellulomonas</taxon>
    </lineage>
</organism>
<dbReference type="Proteomes" id="UP000632740">
    <property type="component" value="Unassembled WGS sequence"/>
</dbReference>
<evidence type="ECO:0000313" key="2">
    <source>
        <dbReference type="EMBL" id="GIG20838.1"/>
    </source>
</evidence>
<accession>A0A919P030</accession>
<evidence type="ECO:0000256" key="1">
    <source>
        <dbReference type="SAM" id="Coils"/>
    </source>
</evidence>
<comment type="caution">
    <text evidence="2">The sequence shown here is derived from an EMBL/GenBank/DDBJ whole genome shotgun (WGS) entry which is preliminary data.</text>
</comment>
<gene>
    <name evidence="2" type="ORF">Cch01nite_15620</name>
</gene>
<sequence length="276" mass="29418">MGLAACSSPGDAEPHADVESMFTKNVAHWVMPLDSFVLAPESPKQSTARWALVRTCMVDKGHTDYPAPPYSSDVDSQTRNSSSRILFDGPRAARWGYRDEPIVDPDVLQAAHAQLDAIADAAPADFESCDDSAADAMGPPPQSTLDVAAVGVGAYAAAKQDPAVLAAVDTWKKCMAPQGVVDLPDDPYAMPSDSLRTRFGWSSDARPSQAGADEIAVATADAACRESSGFTQVRYDAEWDRQLAQVEDNLAALERAKEAWDDYEARLDGLIAANGG</sequence>
<keyword evidence="1" id="KW-0175">Coiled coil</keyword>
<dbReference type="EMBL" id="BONK01000004">
    <property type="protein sequence ID" value="GIG20838.1"/>
    <property type="molecule type" value="Genomic_DNA"/>
</dbReference>
<name>A0A919P030_9CELL</name>